<keyword evidence="3" id="KW-1185">Reference proteome</keyword>
<dbReference type="EMBL" id="OCPC01000005">
    <property type="protein sequence ID" value="SOE18392.1"/>
    <property type="molecule type" value="Genomic_DNA"/>
</dbReference>
<sequence length="209" mass="22392">MKWRRPGWQLFTLTAGLFALVCFVEIPPVTALIGGMKLPDQMLFGYDQEGARALFAAFMADQTAADLQGRASASQAYLKLHAGCDPTLPPLLAASLVFWAFVAWKKPVRAGRVQHIASVGFGLAMALALTYLISDLIENHIADTIFGPDALKQAFNKDLALGLQVLTGIKFASLALAIALIAALWFGGGETAHEKSDRAQKAKPALPLT</sequence>
<evidence type="ECO:0000313" key="3">
    <source>
        <dbReference type="Proteomes" id="UP000219465"/>
    </source>
</evidence>
<name>A0A286IE92_9HYPH</name>
<keyword evidence="1" id="KW-1133">Transmembrane helix</keyword>
<feature type="transmembrane region" description="Helical" evidence="1">
    <location>
        <begin position="87"/>
        <end position="104"/>
    </location>
</feature>
<dbReference type="AlphaFoldDB" id="A0A286IE92"/>
<gene>
    <name evidence="2" type="ORF">SAMN05877838_3315</name>
</gene>
<protein>
    <submittedName>
        <fullName evidence="2">Uncharacterized protein</fullName>
    </submittedName>
</protein>
<reference evidence="3" key="1">
    <citation type="submission" date="2017-08" db="EMBL/GenBank/DDBJ databases">
        <authorList>
            <person name="Varghese N."/>
            <person name="Submissions S."/>
        </authorList>
    </citation>
    <scope>NUCLEOTIDE SEQUENCE [LARGE SCALE GENOMIC DNA]</scope>
    <source>
        <strain evidence="3">KCTC 23107</strain>
    </source>
</reference>
<keyword evidence="1" id="KW-0472">Membrane</keyword>
<evidence type="ECO:0000256" key="1">
    <source>
        <dbReference type="SAM" id="Phobius"/>
    </source>
</evidence>
<feature type="transmembrane region" description="Helical" evidence="1">
    <location>
        <begin position="161"/>
        <end position="186"/>
    </location>
</feature>
<proteinExistence type="predicted"/>
<feature type="transmembrane region" description="Helical" evidence="1">
    <location>
        <begin position="116"/>
        <end position="134"/>
    </location>
</feature>
<organism evidence="2 3">
    <name type="scientific">Hoeflea halophila</name>
    <dbReference type="NCBI Taxonomy" id="714899"/>
    <lineage>
        <taxon>Bacteria</taxon>
        <taxon>Pseudomonadati</taxon>
        <taxon>Pseudomonadota</taxon>
        <taxon>Alphaproteobacteria</taxon>
        <taxon>Hyphomicrobiales</taxon>
        <taxon>Rhizobiaceae</taxon>
        <taxon>Hoeflea</taxon>
    </lineage>
</organism>
<dbReference type="Proteomes" id="UP000219465">
    <property type="component" value="Unassembled WGS sequence"/>
</dbReference>
<keyword evidence="1" id="KW-0812">Transmembrane</keyword>
<accession>A0A286IE92</accession>
<evidence type="ECO:0000313" key="2">
    <source>
        <dbReference type="EMBL" id="SOE18392.1"/>
    </source>
</evidence>